<dbReference type="HOGENOM" id="CLU_2934932_0_0_7"/>
<dbReference type="Proteomes" id="UP000008825">
    <property type="component" value="Chromosome"/>
</dbReference>
<sequence>MLSAVAICTLPLFFSFIMSAFAAPSHPSRTKAMLEVLVAGPFRFSRTRKPSVPGRVQSSR</sequence>
<feature type="signal peptide" evidence="1">
    <location>
        <begin position="1"/>
        <end position="22"/>
    </location>
</feature>
<reference evidence="2 3" key="2">
    <citation type="journal article" date="2010" name="BMC Genomics">
        <title>The genome of Geobacter bemidjiensis, exemplar for the subsurface clade of Geobacter species that predominate in Fe(III)-reducing subsurface environments.</title>
        <authorList>
            <person name="Aklujkar M."/>
            <person name="Young N.D."/>
            <person name="Holmes D."/>
            <person name="Chavan M."/>
            <person name="Risso C."/>
            <person name="Kiss H.E."/>
            <person name="Han C.S."/>
            <person name="Land M.L."/>
            <person name="Lovley D.R."/>
        </authorList>
    </citation>
    <scope>NUCLEOTIDE SEQUENCE [LARGE SCALE GENOMIC DNA]</scope>
    <source>
        <strain evidence="3">ATCC BAA-1014 / DSM 16622 / JCM 12645 / Bem</strain>
    </source>
</reference>
<proteinExistence type="predicted"/>
<evidence type="ECO:0008006" key="4">
    <source>
        <dbReference type="Google" id="ProtNLM"/>
    </source>
</evidence>
<dbReference type="STRING" id="404380.Gbem_4121"/>
<accession>E1P6C3</accession>
<name>E1P6C3_CITBB</name>
<keyword evidence="3" id="KW-1185">Reference proteome</keyword>
<keyword evidence="1" id="KW-0732">Signal</keyword>
<protein>
    <recommendedName>
        <fullName evidence="4">Secreted protein</fullName>
    </recommendedName>
</protein>
<dbReference type="KEGG" id="gbm:Gbem_4121"/>
<feature type="chain" id="PRO_5003149846" description="Secreted protein" evidence="1">
    <location>
        <begin position="23"/>
        <end position="60"/>
    </location>
</feature>
<organism evidence="2 3">
    <name type="scientific">Citrifermentans bemidjiense (strain ATCC BAA-1014 / DSM 16622 / JCM 12645 / Bem)</name>
    <name type="common">Geobacter bemidjiensis</name>
    <dbReference type="NCBI Taxonomy" id="404380"/>
    <lineage>
        <taxon>Bacteria</taxon>
        <taxon>Pseudomonadati</taxon>
        <taxon>Thermodesulfobacteriota</taxon>
        <taxon>Desulfuromonadia</taxon>
        <taxon>Geobacterales</taxon>
        <taxon>Geobacteraceae</taxon>
        <taxon>Citrifermentans</taxon>
    </lineage>
</organism>
<reference evidence="2 3" key="1">
    <citation type="submission" date="2008-07" db="EMBL/GenBank/DDBJ databases">
        <title>Complete sequence of Geobacter bemidjiensis BEM.</title>
        <authorList>
            <consortium name="US DOE Joint Genome Institute"/>
            <person name="Lucas S."/>
            <person name="Copeland A."/>
            <person name="Lapidus A."/>
            <person name="Glavina del Rio T."/>
            <person name="Dalin E."/>
            <person name="Tice H."/>
            <person name="Bruce D."/>
            <person name="Goodwin L."/>
            <person name="Pitluck S."/>
            <person name="Kiss H."/>
            <person name="Brettin T."/>
            <person name="Detter J.C."/>
            <person name="Han C."/>
            <person name="Kuske C.R."/>
            <person name="Schmutz J."/>
            <person name="Larimer F."/>
            <person name="Land M."/>
            <person name="Hauser L."/>
            <person name="Kyrpides N."/>
            <person name="Lykidis A."/>
            <person name="Lovley D."/>
            <person name="Richardson P."/>
        </authorList>
    </citation>
    <scope>NUCLEOTIDE SEQUENCE [LARGE SCALE GENOMIC DNA]</scope>
    <source>
        <strain evidence="3">ATCC BAA-1014 / DSM 16622 / JCM 12645 / Bem</strain>
    </source>
</reference>
<dbReference type="EMBL" id="CP001124">
    <property type="protein sequence ID" value="ADO00818.1"/>
    <property type="molecule type" value="Genomic_DNA"/>
</dbReference>
<gene>
    <name evidence="2" type="ordered locus">Gbem_4121</name>
</gene>
<evidence type="ECO:0000256" key="1">
    <source>
        <dbReference type="SAM" id="SignalP"/>
    </source>
</evidence>
<dbReference type="AlphaFoldDB" id="E1P6C3"/>
<evidence type="ECO:0000313" key="2">
    <source>
        <dbReference type="EMBL" id="ADO00818.1"/>
    </source>
</evidence>
<evidence type="ECO:0000313" key="3">
    <source>
        <dbReference type="Proteomes" id="UP000008825"/>
    </source>
</evidence>